<proteinExistence type="predicted"/>
<comment type="caution">
    <text evidence="1">The sequence shown here is derived from an EMBL/GenBank/DDBJ whole genome shotgun (WGS) entry which is preliminary data.</text>
</comment>
<keyword evidence="2" id="KW-1185">Reference proteome</keyword>
<gene>
    <name evidence="1" type="ORF">XAT740_LOCUS60586</name>
</gene>
<reference evidence="1" key="1">
    <citation type="submission" date="2021-02" db="EMBL/GenBank/DDBJ databases">
        <authorList>
            <person name="Nowell W R."/>
        </authorList>
    </citation>
    <scope>NUCLEOTIDE SEQUENCE</scope>
</reference>
<feature type="non-terminal residue" evidence="1">
    <location>
        <position position="226"/>
    </location>
</feature>
<evidence type="ECO:0000313" key="1">
    <source>
        <dbReference type="EMBL" id="CAF1681165.1"/>
    </source>
</evidence>
<sequence>MRSITVHEPSLSEYERLYGKYGRTLICPCRHLSVSYSSIIHLEAEYHQVCSSEFIDDNTWLSYFNMSIRSLFSLDFRMDGSKLFRILQSLCRLSNETVRNQLRVFSETEFINAHVVSRDTFDIQTSILIDQLRQQTLHSFLTMFQLVRVSIQLNQFIVLGNTNSQIKRYNNNGTLIWRSVPNNYYDSNCSCGQSVHCNRSQGFYRASRPNNLSVKDRPNQTIPGLV</sequence>
<name>A0A816H0K4_ADIRI</name>
<evidence type="ECO:0000313" key="2">
    <source>
        <dbReference type="Proteomes" id="UP000663828"/>
    </source>
</evidence>
<dbReference type="Proteomes" id="UP000663828">
    <property type="component" value="Unassembled WGS sequence"/>
</dbReference>
<protein>
    <submittedName>
        <fullName evidence="1">Uncharacterized protein</fullName>
    </submittedName>
</protein>
<accession>A0A816H0K4</accession>
<dbReference type="AlphaFoldDB" id="A0A816H0K4"/>
<dbReference type="EMBL" id="CAJNOR010015091">
    <property type="protein sequence ID" value="CAF1681165.1"/>
    <property type="molecule type" value="Genomic_DNA"/>
</dbReference>
<organism evidence="1 2">
    <name type="scientific">Adineta ricciae</name>
    <name type="common">Rotifer</name>
    <dbReference type="NCBI Taxonomy" id="249248"/>
    <lineage>
        <taxon>Eukaryota</taxon>
        <taxon>Metazoa</taxon>
        <taxon>Spiralia</taxon>
        <taxon>Gnathifera</taxon>
        <taxon>Rotifera</taxon>
        <taxon>Eurotatoria</taxon>
        <taxon>Bdelloidea</taxon>
        <taxon>Adinetida</taxon>
        <taxon>Adinetidae</taxon>
        <taxon>Adineta</taxon>
    </lineage>
</organism>